<dbReference type="Proteomes" id="UP000285317">
    <property type="component" value="Chromosome"/>
</dbReference>
<feature type="transmembrane region" description="Helical" evidence="1">
    <location>
        <begin position="211"/>
        <end position="229"/>
    </location>
</feature>
<dbReference type="InterPro" id="IPR012429">
    <property type="entry name" value="HGSNAT_cat"/>
</dbReference>
<dbReference type="Pfam" id="PF07786">
    <property type="entry name" value="HGSNAT_cat"/>
    <property type="match status" value="1"/>
</dbReference>
<keyword evidence="1" id="KW-0812">Transmembrane</keyword>
<feature type="transmembrane region" description="Helical" evidence="1">
    <location>
        <begin position="22"/>
        <end position="43"/>
    </location>
</feature>
<keyword evidence="1" id="KW-0472">Membrane</keyword>
<dbReference type="RefSeq" id="WP_164874599.1">
    <property type="nucleotide sequence ID" value="NZ_CP028137.1"/>
</dbReference>
<feature type="transmembrane region" description="Helical" evidence="1">
    <location>
        <begin position="142"/>
        <end position="162"/>
    </location>
</feature>
<evidence type="ECO:0000313" key="4">
    <source>
        <dbReference type="EMBL" id="AZZ53835.1"/>
    </source>
</evidence>
<evidence type="ECO:0008006" key="6">
    <source>
        <dbReference type="Google" id="ProtNLM"/>
    </source>
</evidence>
<sequence length="356" mass="37340">MDATTTVPRAATLAPRLQPDRVLVPDVLRGVAIVAMLIAHAMPLLPSLRDGAAGFAAGNINDLASPLFALVMGMSAALVLARPGASGGRVVVQNLIRGAVLVGLGVWLGGWGSWIAIVLPHLGLTLALGTPILLLRSRLVAIVAAVVLVAGAPLNALVAASVDPAVLYARTPIGYLLQWSFIDPHYRLTNLLPFLLLGALLLRHGFRRDRLLAVLAVVAVLAYPVRPALERLIGLQSVSGSHPDTLHDLGLVLAAYVVVVLLATVRERPASTVIAAVLTPFRAVGSLALSVYVLQVAVVAAFATQGLGYVADTPGAALLLVLGVWAVAVLWWRFVGIGPLEWLIGRLTRLVPAPRR</sequence>
<feature type="transmembrane region" description="Helical" evidence="1">
    <location>
        <begin position="249"/>
        <end position="265"/>
    </location>
</feature>
<dbReference type="Pfam" id="PF04235">
    <property type="entry name" value="DUF418"/>
    <property type="match status" value="1"/>
</dbReference>
<proteinExistence type="predicted"/>
<accession>A0A3Q9V109</accession>
<feature type="transmembrane region" description="Helical" evidence="1">
    <location>
        <begin position="315"/>
        <end position="334"/>
    </location>
</feature>
<dbReference type="KEGG" id="rfs:C1I64_18575"/>
<evidence type="ECO:0000313" key="5">
    <source>
        <dbReference type="Proteomes" id="UP000285317"/>
    </source>
</evidence>
<feature type="domain" description="Heparan-alpha-glucosaminide N-acetyltransferase catalytic" evidence="3">
    <location>
        <begin position="23"/>
        <end position="158"/>
    </location>
</feature>
<protein>
    <recommendedName>
        <fullName evidence="6">DUF418 domain-containing protein</fullName>
    </recommendedName>
</protein>
<evidence type="ECO:0000259" key="3">
    <source>
        <dbReference type="Pfam" id="PF07786"/>
    </source>
</evidence>
<dbReference type="AlphaFoldDB" id="A0A3Q9V109"/>
<name>A0A3Q9V109_9MICO</name>
<dbReference type="EMBL" id="CP028137">
    <property type="protein sequence ID" value="AZZ53835.1"/>
    <property type="molecule type" value="Genomic_DNA"/>
</dbReference>
<feature type="transmembrane region" description="Helical" evidence="1">
    <location>
        <begin position="63"/>
        <end position="81"/>
    </location>
</feature>
<dbReference type="InterPro" id="IPR007349">
    <property type="entry name" value="DUF418"/>
</dbReference>
<feature type="domain" description="DUF418" evidence="2">
    <location>
        <begin position="210"/>
        <end position="349"/>
    </location>
</feature>
<evidence type="ECO:0000259" key="2">
    <source>
        <dbReference type="Pfam" id="PF04235"/>
    </source>
</evidence>
<gene>
    <name evidence="4" type="ORF">C1I64_18575</name>
</gene>
<feature type="transmembrane region" description="Helical" evidence="1">
    <location>
        <begin position="277"/>
        <end position="303"/>
    </location>
</feature>
<reference evidence="4 5" key="1">
    <citation type="submission" date="2018-03" db="EMBL/GenBank/DDBJ databases">
        <title>Bacteriophage NCPPB3778 and a type I-E CRISPR drive the evolution of the US Biological Select Agent, Rathayibacter toxicus.</title>
        <authorList>
            <person name="Davis E.W.II."/>
            <person name="Tabima J.F."/>
            <person name="Weisberg A.J."/>
            <person name="Dantas Lopes L."/>
            <person name="Wiseman M.S."/>
            <person name="Wiseman M.S."/>
            <person name="Pupko T."/>
            <person name="Belcher M.S."/>
            <person name="Sechler A.J."/>
            <person name="Tancos M.A."/>
            <person name="Schroeder B.K."/>
            <person name="Murray T.D."/>
            <person name="Luster D.G."/>
            <person name="Schneider W.L."/>
            <person name="Rogers E."/>
            <person name="Andreote F.D."/>
            <person name="Grunwald N.J."/>
            <person name="Putnam M.L."/>
            <person name="Chang J.H."/>
        </authorList>
    </citation>
    <scope>NUCLEOTIDE SEQUENCE [LARGE SCALE GENOMIC DNA]</scope>
    <source>
        <strain evidence="4 5">DSM 15932</strain>
    </source>
</reference>
<evidence type="ECO:0000256" key="1">
    <source>
        <dbReference type="SAM" id="Phobius"/>
    </source>
</evidence>
<organism evidence="4 5">
    <name type="scientific">Rathayibacter festucae DSM 15932</name>
    <dbReference type="NCBI Taxonomy" id="1328866"/>
    <lineage>
        <taxon>Bacteria</taxon>
        <taxon>Bacillati</taxon>
        <taxon>Actinomycetota</taxon>
        <taxon>Actinomycetes</taxon>
        <taxon>Micrococcales</taxon>
        <taxon>Microbacteriaceae</taxon>
        <taxon>Rathayibacter</taxon>
    </lineage>
</organism>
<keyword evidence="1" id="KW-1133">Transmembrane helix</keyword>